<name>A0A6P8SEA2_GEOSA</name>
<dbReference type="FunCoup" id="A0A6P8SEA2">
    <property type="interactions" value="30"/>
</dbReference>
<dbReference type="RefSeq" id="XP_033816644.1">
    <property type="nucleotide sequence ID" value="XM_033960753.1"/>
</dbReference>
<accession>A0A6P8SEA2</accession>
<keyword evidence="2" id="KW-1185">Reference proteome</keyword>
<dbReference type="PANTHER" id="PTHR47115">
    <property type="entry name" value="COILED-COIL DOMAIN-CONTAINING PROTEIN 183"/>
    <property type="match status" value="1"/>
</dbReference>
<evidence type="ECO:0000256" key="1">
    <source>
        <dbReference type="SAM" id="Coils"/>
    </source>
</evidence>
<evidence type="ECO:0000313" key="3">
    <source>
        <dbReference type="RefSeq" id="XP_033816644.1"/>
    </source>
</evidence>
<dbReference type="OrthoDB" id="10255247at2759"/>
<proteinExistence type="predicted"/>
<dbReference type="AlphaFoldDB" id="A0A6P8SEA2"/>
<feature type="coiled-coil region" evidence="1">
    <location>
        <begin position="174"/>
        <end position="201"/>
    </location>
</feature>
<dbReference type="KEGG" id="gsh:117367798"/>
<evidence type="ECO:0000313" key="2">
    <source>
        <dbReference type="Proteomes" id="UP000515159"/>
    </source>
</evidence>
<feature type="coiled-coil region" evidence="1">
    <location>
        <begin position="5"/>
        <end position="124"/>
    </location>
</feature>
<reference evidence="3" key="1">
    <citation type="submission" date="2025-08" db="UniProtKB">
        <authorList>
            <consortium name="RefSeq"/>
        </authorList>
    </citation>
    <scope>IDENTIFICATION</scope>
</reference>
<dbReference type="InterPro" id="IPR043247">
    <property type="entry name" value="CCDC183"/>
</dbReference>
<dbReference type="GeneID" id="117367798"/>
<dbReference type="Proteomes" id="UP000515159">
    <property type="component" value="Chromosome 10"/>
</dbReference>
<dbReference type="CTD" id="84960"/>
<keyword evidence="1" id="KW-0175">Coiled coil</keyword>
<protein>
    <submittedName>
        <fullName evidence="3">Coiled-coil domain-containing protein 183</fullName>
    </submittedName>
</protein>
<dbReference type="InParanoid" id="A0A6P8SEA2"/>
<sequence>MTNNKEAIANLKTKLEDDLQELRKARKYNETAISEACTGKTRRKLELMRGTVEEAKEKLEKEIFDHMNIHNQLQYEVIKKEKLLEDMKIELEKLKHNIHLDKSENELAQRIRQLENNISKMETKWMAAKSLHRTYLSILDCLKFERLHFPRKVTVVEDAMHSYQNELVTMTQMANKAINTKKAVQRELNSLENLYVIEKKERDSVLSSERKRIKDLIEKQPYKRDMTKKELSKEIRTLMQREMLTADRSPEMITMQEQQEQKLTSDIDRLKNAVQCTHIWEIVGRFMAQQKTGERLQMQIEQRTKERDDFKIHLNDLELEHAQLKFHRTKGENRSEKLADGMDRTVEEEEGKLEIIRSKLADKKKIHLAVQNGIDNLFMKLYGVSVPTETTDLTASKDTYDKLKACEIKLAYLMNVHANLLKSPWIKDELIEPFLQVRELLEESTAMNAQNQKVMVENQISRDIFEFEAQDSDSITTRDDIKRQSQFIVESSSKVKKPSK</sequence>
<organism evidence="2 3">
    <name type="scientific">Geotrypetes seraphini</name>
    <name type="common">Gaboon caecilian</name>
    <name type="synonym">Caecilia seraphini</name>
    <dbReference type="NCBI Taxonomy" id="260995"/>
    <lineage>
        <taxon>Eukaryota</taxon>
        <taxon>Metazoa</taxon>
        <taxon>Chordata</taxon>
        <taxon>Craniata</taxon>
        <taxon>Vertebrata</taxon>
        <taxon>Euteleostomi</taxon>
        <taxon>Amphibia</taxon>
        <taxon>Gymnophiona</taxon>
        <taxon>Geotrypetes</taxon>
    </lineage>
</organism>
<gene>
    <name evidence="3" type="primary">CCDC183</name>
</gene>
<dbReference type="PANTHER" id="PTHR47115:SF1">
    <property type="entry name" value="COILED-COIL DOMAIN-CONTAINING PROTEIN 183"/>
    <property type="match status" value="1"/>
</dbReference>